<keyword evidence="2" id="KW-1185">Reference proteome</keyword>
<accession>A0AC61YDG9</accession>
<gene>
    <name evidence="1" type="ORF">FVB9532_03876</name>
</gene>
<dbReference type="EMBL" id="CABVMM010000030">
    <property type="protein sequence ID" value="VVV02569.1"/>
    <property type="molecule type" value="Genomic_DNA"/>
</dbReference>
<reference evidence="1" key="1">
    <citation type="submission" date="2019-09" db="EMBL/GenBank/DDBJ databases">
        <authorList>
            <person name="Rodrigo-Torres L."/>
            <person name="Arahal R. D."/>
            <person name="Lucena T."/>
        </authorList>
    </citation>
    <scope>NUCLEOTIDE SEQUENCE</scope>
    <source>
        <strain evidence="1">ISS653</strain>
    </source>
</reference>
<organism evidence="1 2">
    <name type="scientific">Mesonia oceanica</name>
    <dbReference type="NCBI Taxonomy" id="2687242"/>
    <lineage>
        <taxon>Bacteria</taxon>
        <taxon>Pseudomonadati</taxon>
        <taxon>Bacteroidota</taxon>
        <taxon>Flavobacteriia</taxon>
        <taxon>Flavobacteriales</taxon>
        <taxon>Flavobacteriaceae</taxon>
        <taxon>Mesonia</taxon>
    </lineage>
</organism>
<comment type="caution">
    <text evidence="1">The sequence shown here is derived from an EMBL/GenBank/DDBJ whole genome shotgun (WGS) entry which is preliminary data.</text>
</comment>
<protein>
    <submittedName>
        <fullName evidence="1">Uncharacterized protein</fullName>
    </submittedName>
</protein>
<dbReference type="Proteomes" id="UP000356253">
    <property type="component" value="Unassembled WGS sequence"/>
</dbReference>
<sequence>MERNYNKIPFKDSITKDVKEQFKKINNSKKEILLIAKKLNDSLFSIFLYNNTKDSLNIELQNRSLFLIQEAKNKNGEWEPIEYQSLAACANSYHYYKIKSKEIIRTDSKSYKGDFQTKIRFKLNHNDKIFYSNSLPSGINENQFVIPKNLTKDRLYGQYLDYGGKKLLKKVIFIEKNYNKEIGIQYQKWKKEIERKRAEYYKNKKK</sequence>
<proteinExistence type="predicted"/>
<evidence type="ECO:0000313" key="2">
    <source>
        <dbReference type="Proteomes" id="UP000356253"/>
    </source>
</evidence>
<name>A0AC61YDG9_9FLAO</name>
<evidence type="ECO:0000313" key="1">
    <source>
        <dbReference type="EMBL" id="VVV02569.1"/>
    </source>
</evidence>